<dbReference type="Pfam" id="PF03237">
    <property type="entry name" value="Terminase_6N"/>
    <property type="match status" value="1"/>
</dbReference>
<evidence type="ECO:0000313" key="2">
    <source>
        <dbReference type="EMBL" id="VYT95408.1"/>
    </source>
</evidence>
<protein>
    <recommendedName>
        <fullName evidence="1">Terminase large subunit ribonuclease H-like domain-containing protein</fullName>
    </recommendedName>
</protein>
<dbReference type="InterPro" id="IPR054762">
    <property type="entry name" value="Gp19_RNaseH-like"/>
</dbReference>
<reference evidence="2" key="1">
    <citation type="submission" date="2019-11" db="EMBL/GenBank/DDBJ databases">
        <authorList>
            <person name="Feng L."/>
        </authorList>
    </citation>
    <scope>NUCLEOTIDE SEQUENCE</scope>
    <source>
        <strain evidence="2">CButyricumLFYP62</strain>
    </source>
</reference>
<accession>A0A6N3AYY3</accession>
<dbReference type="NCBIfam" id="TIGR01630">
    <property type="entry name" value="psiM2_ORF9"/>
    <property type="match status" value="1"/>
</dbReference>
<proteinExistence type="predicted"/>
<dbReference type="EMBL" id="CACRTU010000010">
    <property type="protein sequence ID" value="VYT95408.1"/>
    <property type="molecule type" value="Genomic_DNA"/>
</dbReference>
<gene>
    <name evidence="2" type="ORF">CBLFYP62_01152</name>
</gene>
<organism evidence="2">
    <name type="scientific">Clostridium butyricum</name>
    <dbReference type="NCBI Taxonomy" id="1492"/>
    <lineage>
        <taxon>Bacteria</taxon>
        <taxon>Bacillati</taxon>
        <taxon>Bacillota</taxon>
        <taxon>Clostridia</taxon>
        <taxon>Eubacteriales</taxon>
        <taxon>Clostridiaceae</taxon>
        <taxon>Clostridium</taxon>
    </lineage>
</organism>
<name>A0A6N3AYY3_CLOBU</name>
<sequence>MVDRKLIELGAKCELARRDFFFYCHIKSPQFYKENRKYLKEFCDDLQDFYFGDDEVLVVNMPPRHGKSRTAGNFVEWVLGKNQEEKIMTGSYNEMLSTTFSKNVRNSIQEEKADKDKIVYSDVFPGVNIKKGDGAMNLWSLEGGYNNYLATSPTGTATGFGCNLMIIDDLIKNSEEAYNENVKQKHWEWFTNTMLSRLEEGGKIIVIMTRWASDDLAGKVLEEFKHKKIKHINMKAVQDDGKMLCEEVLSKKSYKDKVKTMGADIASANYQQEPIDLKGKLYTSFKTYCEVPKDAKGNVLFNRVNSYCDTADEGSDYLCNIVYGVFNQEAYILDIIYTQEPMEVTESKVAEALFRNKVNWANIESNNGGRGFARSINRILKDNYNSNKTHVQWFHQSQNKIARILSNSTWIMDHVYYPINWREKWPDYYNAMNKYQREGKNKHDDAPDATTGIAEHINLGNNTEYSESIYQKGLGVTKRNNGSDPYQRTSNIF</sequence>
<evidence type="ECO:0000259" key="1">
    <source>
        <dbReference type="Pfam" id="PF22530"/>
    </source>
</evidence>
<dbReference type="InterPro" id="IPR006517">
    <property type="entry name" value="Phage_terminase_lsu-like_C"/>
</dbReference>
<feature type="domain" description="Terminase large subunit ribonuclease H-like" evidence="1">
    <location>
        <begin position="309"/>
        <end position="412"/>
    </location>
</feature>
<dbReference type="AlphaFoldDB" id="A0A6N3AYY3"/>
<dbReference type="Pfam" id="PF22530">
    <property type="entry name" value="Terminase-T7_RNaseH-like"/>
    <property type="match status" value="1"/>
</dbReference>